<evidence type="ECO:0000259" key="4">
    <source>
        <dbReference type="PROSITE" id="PS50238"/>
    </source>
</evidence>
<feature type="compositionally biased region" description="Low complexity" evidence="3">
    <location>
        <begin position="627"/>
        <end position="659"/>
    </location>
</feature>
<dbReference type="PROSITE" id="PS51741">
    <property type="entry name" value="F_BAR"/>
    <property type="match status" value="1"/>
</dbReference>
<dbReference type="EMBL" id="GL883018">
    <property type="protein sequence ID" value="EGG18423.1"/>
    <property type="molecule type" value="Genomic_DNA"/>
</dbReference>
<evidence type="ECO:0000313" key="7">
    <source>
        <dbReference type="Proteomes" id="UP000007797"/>
    </source>
</evidence>
<dbReference type="InterPro" id="IPR001060">
    <property type="entry name" value="FCH_dom"/>
</dbReference>
<keyword evidence="7" id="KW-1185">Reference proteome</keyword>
<dbReference type="Pfam" id="PF00611">
    <property type="entry name" value="FCH"/>
    <property type="match status" value="1"/>
</dbReference>
<dbReference type="OrthoDB" id="437889at2759"/>
<feature type="domain" description="F-BAR" evidence="5">
    <location>
        <begin position="50"/>
        <end position="308"/>
    </location>
</feature>
<dbReference type="GO" id="GO:0005737">
    <property type="term" value="C:cytoplasm"/>
    <property type="evidence" value="ECO:0007669"/>
    <property type="project" value="TreeGrafter"/>
</dbReference>
<sequence length="732" mass="82658">MTSTLTAGGLPNDHILDPSSIYPISSSGNNVILNDQDDESSNNNSTQRPLSFGRDMWEGFETLCKRTEVGLDQCKELLEFFKKRVAIEEKLSKNQISKFKLKDETDSFQRGFTCISMLSDAEANIHKSFSQNLLNNLCHPFTAFVKELESRRKKLVNDGQKLRNDYKDSLDAVRKGHQKYERLCRDIESAKMELISMIEKEGEQDGVGPSLKIQTIEKKVAKCESLALIAEQEYKDQIKETNEFIYGNYQSKMADNLNEFEQFELMRMQFIKSNIKNYMALMMEIPSSLEAELNNGCKQTDWIDPDLDLNTFIKTHQSQKKLPLPFQFEPYLESKIISLNQSNHIPQSPSPPTRSLKDNIIGFFNKSTAALARSIDDTNQLSISSNNISSPPILTPGAPSSPSKASIFGSDLEELMDAQKKQFPNETVPLILNSFIQTLLRLGALETEGIFRISPVHHSIQIEKQKLDQGGNLDHIDDPYLAATLFKHWLRDLPNPLISSAIYDEIIESPENSWKIIKNGIPLLHQKVLNYVIDFLVEFIEPEFIAKTKMDAHSLAIVVTPVFIRSNLSNPQQALENSKKEIKVIECMLVESFNNKKRRLARSTEDVEDNGQQEEEKENDQSSETLNNDNSNNNDGDDNQQLSSQQEQQQQSLSQTNQQPSRNHSTLSFATMTSDATNSDVVLVEGSSEDMISVTTSSSGEEIHEDEFTVVSPTSGQPTNKDRSIRNSNSST</sequence>
<dbReference type="GeneID" id="14870370"/>
<dbReference type="InterPro" id="IPR031160">
    <property type="entry name" value="F_BAR_dom"/>
</dbReference>
<dbReference type="InterPro" id="IPR027267">
    <property type="entry name" value="AH/BAR_dom_sf"/>
</dbReference>
<evidence type="ECO:0000256" key="3">
    <source>
        <dbReference type="SAM" id="MobiDB-lite"/>
    </source>
</evidence>
<feature type="compositionally biased region" description="Acidic residues" evidence="3">
    <location>
        <begin position="606"/>
        <end position="618"/>
    </location>
</feature>
<keyword evidence="2" id="KW-0175">Coiled coil</keyword>
<accession>F4Q0S2</accession>
<dbReference type="InterPro" id="IPR000198">
    <property type="entry name" value="RhoGAP_dom"/>
</dbReference>
<dbReference type="OMA" id="NNLCHPF"/>
<dbReference type="SMART" id="SM00324">
    <property type="entry name" value="RhoGAP"/>
    <property type="match status" value="1"/>
</dbReference>
<proteinExistence type="predicted"/>
<keyword evidence="1" id="KW-0343">GTPase activation</keyword>
<name>F4Q0S2_CACFS</name>
<evidence type="ECO:0000259" key="5">
    <source>
        <dbReference type="PROSITE" id="PS51741"/>
    </source>
</evidence>
<dbReference type="SUPFAM" id="SSF48350">
    <property type="entry name" value="GTPase activation domain, GAP"/>
    <property type="match status" value="1"/>
</dbReference>
<dbReference type="Gene3D" id="1.20.1270.60">
    <property type="entry name" value="Arfaptin homology (AH) domain/BAR domain"/>
    <property type="match status" value="1"/>
</dbReference>
<gene>
    <name evidence="6" type="primary">mgp1</name>
    <name evidence="6" type="ORF">DFA_03917</name>
</gene>
<dbReference type="KEGG" id="dfa:DFA_03917"/>
<dbReference type="PANTHER" id="PTHR45876:SF8">
    <property type="entry name" value="FI04035P"/>
    <property type="match status" value="1"/>
</dbReference>
<evidence type="ECO:0000313" key="6">
    <source>
        <dbReference type="EMBL" id="EGG18423.1"/>
    </source>
</evidence>
<dbReference type="PROSITE" id="PS50238">
    <property type="entry name" value="RHOGAP"/>
    <property type="match status" value="1"/>
</dbReference>
<protein>
    <submittedName>
        <fullName evidence="6">RhoGAP domain-containing protein</fullName>
    </submittedName>
</protein>
<organism evidence="6 7">
    <name type="scientific">Cavenderia fasciculata</name>
    <name type="common">Slime mold</name>
    <name type="synonym">Dictyostelium fasciculatum</name>
    <dbReference type="NCBI Taxonomy" id="261658"/>
    <lineage>
        <taxon>Eukaryota</taxon>
        <taxon>Amoebozoa</taxon>
        <taxon>Evosea</taxon>
        <taxon>Eumycetozoa</taxon>
        <taxon>Dictyostelia</taxon>
        <taxon>Acytosteliales</taxon>
        <taxon>Cavenderiaceae</taxon>
        <taxon>Cavenderia</taxon>
    </lineage>
</organism>
<dbReference type="SUPFAM" id="SSF103657">
    <property type="entry name" value="BAR/IMD domain-like"/>
    <property type="match status" value="1"/>
</dbReference>
<dbReference type="SMART" id="SM00055">
    <property type="entry name" value="FCH"/>
    <property type="match status" value="1"/>
</dbReference>
<feature type="domain" description="Rho-GAP" evidence="4">
    <location>
        <begin position="410"/>
        <end position="596"/>
    </location>
</feature>
<dbReference type="GO" id="GO:0007165">
    <property type="term" value="P:signal transduction"/>
    <property type="evidence" value="ECO:0007669"/>
    <property type="project" value="InterPro"/>
</dbReference>
<dbReference type="Pfam" id="PF00620">
    <property type="entry name" value="RhoGAP"/>
    <property type="match status" value="1"/>
</dbReference>
<dbReference type="Proteomes" id="UP000007797">
    <property type="component" value="Unassembled WGS sequence"/>
</dbReference>
<dbReference type="PANTHER" id="PTHR45876">
    <property type="entry name" value="FI04035P"/>
    <property type="match status" value="1"/>
</dbReference>
<dbReference type="AlphaFoldDB" id="F4Q0S2"/>
<dbReference type="InterPro" id="IPR008936">
    <property type="entry name" value="Rho_GTPase_activation_prot"/>
</dbReference>
<evidence type="ECO:0000256" key="2">
    <source>
        <dbReference type="PROSITE-ProRule" id="PRU01077"/>
    </source>
</evidence>
<evidence type="ECO:0000256" key="1">
    <source>
        <dbReference type="ARBA" id="ARBA00022468"/>
    </source>
</evidence>
<dbReference type="GO" id="GO:0005096">
    <property type="term" value="F:GTPase activator activity"/>
    <property type="evidence" value="ECO:0007669"/>
    <property type="project" value="UniProtKB-KW"/>
</dbReference>
<reference evidence="7" key="1">
    <citation type="journal article" date="2011" name="Genome Res.">
        <title>Phylogeny-wide analysis of social amoeba genomes highlights ancient origins for complex intercellular communication.</title>
        <authorList>
            <person name="Heidel A.J."/>
            <person name="Lawal H.M."/>
            <person name="Felder M."/>
            <person name="Schilde C."/>
            <person name="Helps N.R."/>
            <person name="Tunggal B."/>
            <person name="Rivero F."/>
            <person name="John U."/>
            <person name="Schleicher M."/>
            <person name="Eichinger L."/>
            <person name="Platzer M."/>
            <person name="Noegel A.A."/>
            <person name="Schaap P."/>
            <person name="Gloeckner G."/>
        </authorList>
    </citation>
    <scope>NUCLEOTIDE SEQUENCE [LARGE SCALE GENOMIC DNA]</scope>
    <source>
        <strain evidence="7">SH3</strain>
    </source>
</reference>
<feature type="region of interest" description="Disordered" evidence="3">
    <location>
        <begin position="681"/>
        <end position="732"/>
    </location>
</feature>
<feature type="region of interest" description="Disordered" evidence="3">
    <location>
        <begin position="599"/>
        <end position="664"/>
    </location>
</feature>
<dbReference type="Gene3D" id="1.10.555.10">
    <property type="entry name" value="Rho GTPase activation protein"/>
    <property type="match status" value="1"/>
</dbReference>
<dbReference type="RefSeq" id="XP_004366327.1">
    <property type="nucleotide sequence ID" value="XM_004366270.1"/>
</dbReference>